<proteinExistence type="predicted"/>
<dbReference type="GO" id="GO:0010181">
    <property type="term" value="F:FMN binding"/>
    <property type="evidence" value="ECO:0007669"/>
    <property type="project" value="InterPro"/>
</dbReference>
<dbReference type="InterPro" id="IPR026816">
    <property type="entry name" value="Flavodoxin_dom"/>
</dbReference>
<dbReference type="AlphaFoldDB" id="A0A127BBZ2"/>
<accession>A0A127BBZ2</accession>
<protein>
    <recommendedName>
        <fullName evidence="1">Flavodoxin-like domain-containing protein</fullName>
    </recommendedName>
</protein>
<dbReference type="Pfam" id="PF12724">
    <property type="entry name" value="Flavodoxin_5"/>
    <property type="match status" value="1"/>
</dbReference>
<dbReference type="PROSITE" id="PS00201">
    <property type="entry name" value="FLAVODOXIN"/>
    <property type="match status" value="1"/>
</dbReference>
<dbReference type="EMBL" id="CP010835">
    <property type="protein sequence ID" value="AMM54319.1"/>
    <property type="molecule type" value="Genomic_DNA"/>
</dbReference>
<dbReference type="GeneID" id="28491646"/>
<evidence type="ECO:0000259" key="1">
    <source>
        <dbReference type="PROSITE" id="PS50902"/>
    </source>
</evidence>
<dbReference type="InterPro" id="IPR029039">
    <property type="entry name" value="Flavoprotein-like_sf"/>
</dbReference>
<dbReference type="InterPro" id="IPR008254">
    <property type="entry name" value="Flavodoxin/NO_synth"/>
</dbReference>
<sequence length="165" mass="19137">MIVYSTRRGSTKKIAEAIAEGLGDEAFNLREEWPEELEDFIVLGTPIYYERPLPEVLEFIRRNDGLEGKVIAVFVVCMADLFGVLGKRYAELRYLNLVKREIKGDVIDERIFRGWIRKENSRTIKEAYSWGLELAEIFGGKHLMPTLHVEDSQGEEEDTRAKIKW</sequence>
<gene>
    <name evidence="2" type="ORF">TQ32_07380</name>
</gene>
<feature type="domain" description="Flavodoxin-like" evidence="1">
    <location>
        <begin position="1"/>
        <end position="135"/>
    </location>
</feature>
<dbReference type="STRING" id="1609559.TQ32_07380"/>
<dbReference type="GO" id="GO:0009055">
    <property type="term" value="F:electron transfer activity"/>
    <property type="evidence" value="ECO:0007669"/>
    <property type="project" value="InterPro"/>
</dbReference>
<dbReference type="Gene3D" id="3.40.50.360">
    <property type="match status" value="1"/>
</dbReference>
<reference evidence="2 3" key="2">
    <citation type="journal article" date="2016" name="Int. J. Syst. Evol. Microbiol.">
        <title>Pyrococcus kukulkanii sp. nov., a hyperthermophilic, piezophilic archaeon isolated from a deep-sea hydrothermal vent.</title>
        <authorList>
            <person name="Callac N."/>
            <person name="Oger P."/>
            <person name="Lesongeur F."/>
            <person name="Rattray J.E."/>
            <person name="Vannier P."/>
            <person name="Michoud G."/>
            <person name="Beauverger M."/>
            <person name="Gayet N."/>
            <person name="Rouxel O."/>
            <person name="Jebbar M."/>
            <person name="Godfroy A."/>
        </authorList>
    </citation>
    <scope>NUCLEOTIDE SEQUENCE [LARGE SCALE GENOMIC DNA]</scope>
    <source>
        <strain evidence="2 3">NCB100</strain>
    </source>
</reference>
<dbReference type="Proteomes" id="UP000070587">
    <property type="component" value="Chromosome"/>
</dbReference>
<dbReference type="OrthoDB" id="103611at2157"/>
<dbReference type="KEGG" id="pyc:TQ32_07380"/>
<dbReference type="SUPFAM" id="SSF52218">
    <property type="entry name" value="Flavoproteins"/>
    <property type="match status" value="1"/>
</dbReference>
<evidence type="ECO:0000313" key="2">
    <source>
        <dbReference type="EMBL" id="AMM54319.1"/>
    </source>
</evidence>
<dbReference type="InterPro" id="IPR001226">
    <property type="entry name" value="Flavodoxin_CS"/>
</dbReference>
<name>A0A127BBZ2_9EURY</name>
<dbReference type="PROSITE" id="PS50902">
    <property type="entry name" value="FLAVODOXIN_LIKE"/>
    <property type="match status" value="1"/>
</dbReference>
<evidence type="ECO:0000313" key="3">
    <source>
        <dbReference type="Proteomes" id="UP000070587"/>
    </source>
</evidence>
<dbReference type="PATRIC" id="fig|1609559.3.peg.1547"/>
<dbReference type="RefSeq" id="WP_068322980.1">
    <property type="nucleotide sequence ID" value="NZ_CP010835.1"/>
</dbReference>
<reference evidence="3" key="1">
    <citation type="submission" date="2015-02" db="EMBL/GenBank/DDBJ databases">
        <title>Pyrococcus kukulkanii sp. nov., a novel hyperthermophilic archaeon isolated from a deep-sea hydrothermal vent at the Guaymas Basin.</title>
        <authorList>
            <person name="Oger P.M."/>
            <person name="Callac N."/>
            <person name="Jebbar M."/>
            <person name="Godfroy A."/>
        </authorList>
    </citation>
    <scope>NUCLEOTIDE SEQUENCE [LARGE SCALE GENOMIC DNA]</scope>
    <source>
        <strain evidence="3">NCB100</strain>
    </source>
</reference>
<organism evidence="2 3">
    <name type="scientific">Pyrococcus kukulkanii</name>
    <dbReference type="NCBI Taxonomy" id="1609559"/>
    <lineage>
        <taxon>Archaea</taxon>
        <taxon>Methanobacteriati</taxon>
        <taxon>Methanobacteriota</taxon>
        <taxon>Thermococci</taxon>
        <taxon>Thermococcales</taxon>
        <taxon>Thermococcaceae</taxon>
        <taxon>Pyrococcus</taxon>
    </lineage>
</organism>